<evidence type="ECO:0000313" key="1">
    <source>
        <dbReference type="EMBL" id="MFD2412686.1"/>
    </source>
</evidence>
<keyword evidence="2" id="KW-1185">Reference proteome</keyword>
<accession>A0ABW5FJ23</accession>
<reference evidence="2" key="1">
    <citation type="journal article" date="2019" name="Int. J. Syst. Evol. Microbiol.">
        <title>The Global Catalogue of Microorganisms (GCM) 10K type strain sequencing project: providing services to taxonomists for standard genome sequencing and annotation.</title>
        <authorList>
            <consortium name="The Broad Institute Genomics Platform"/>
            <consortium name="The Broad Institute Genome Sequencing Center for Infectious Disease"/>
            <person name="Wu L."/>
            <person name="Ma J."/>
        </authorList>
    </citation>
    <scope>NUCLEOTIDE SEQUENCE [LARGE SCALE GENOMIC DNA]</scope>
    <source>
        <strain evidence="2">CCM 8725</strain>
    </source>
</reference>
<name>A0ABW5FJ23_9BACL</name>
<comment type="caution">
    <text evidence="1">The sequence shown here is derived from an EMBL/GenBank/DDBJ whole genome shotgun (WGS) entry which is preliminary data.</text>
</comment>
<sequence length="359" mass="37729">MINKAGQKEPRGQRSRLLLCLILGLALFAASVSPPPAMASKSSRTTVTQAVMQEALPGLAMKQIPSPETLQTFTKETIGKLSAHAPFTEWKDAGTEVYPLGPGTRSWLVNVMNGGQRIGYLIISAADQGGYVLSEYGAGTSGLPYSMLELRQYLVQQGLIPSNSSGAIGVKALYAPMLPVWKITTENKTLYLNATVLETLPWSQSQAENVLNAAPEASAMLSSVPGQARTPQPALRSGGEDDPYADLLWLTVPGLKTLNGASLSALLQERGSLAFQSQGHNDTLGAPFMITGSQSWLKPGASRDQGSTEAAVVYAAAGPGGSRYLPLSALQKAGTFHKLPVPLPGGSTLGVVPASDSRQ</sequence>
<organism evidence="1 2">
    <name type="scientific">Paenibacillus rhizoplanae</name>
    <dbReference type="NCBI Taxonomy" id="1917181"/>
    <lineage>
        <taxon>Bacteria</taxon>
        <taxon>Bacillati</taxon>
        <taxon>Bacillota</taxon>
        <taxon>Bacilli</taxon>
        <taxon>Bacillales</taxon>
        <taxon>Paenibacillaceae</taxon>
        <taxon>Paenibacillus</taxon>
    </lineage>
</organism>
<dbReference type="RefSeq" id="WP_209990866.1">
    <property type="nucleotide sequence ID" value="NZ_JBHSVQ010000001.1"/>
</dbReference>
<proteinExistence type="predicted"/>
<dbReference type="EMBL" id="JBHUKY010000045">
    <property type="protein sequence ID" value="MFD2412686.1"/>
    <property type="molecule type" value="Genomic_DNA"/>
</dbReference>
<protein>
    <submittedName>
        <fullName evidence="1">Uncharacterized protein</fullName>
    </submittedName>
</protein>
<evidence type="ECO:0000313" key="2">
    <source>
        <dbReference type="Proteomes" id="UP001597448"/>
    </source>
</evidence>
<dbReference type="Proteomes" id="UP001597448">
    <property type="component" value="Unassembled WGS sequence"/>
</dbReference>
<gene>
    <name evidence="1" type="ORF">ACFSX3_22600</name>
</gene>